<name>A0A317DVS6_9PROT</name>
<dbReference type="InterPro" id="IPR024455">
    <property type="entry name" value="Phage_capsid"/>
</dbReference>
<dbReference type="AlphaFoldDB" id="A0A317DVS6"/>
<evidence type="ECO:0000259" key="5">
    <source>
        <dbReference type="Pfam" id="PF04586"/>
    </source>
</evidence>
<organism evidence="7 8">
    <name type="scientific">Zavarzinia compransoris</name>
    <dbReference type="NCBI Taxonomy" id="1264899"/>
    <lineage>
        <taxon>Bacteria</taxon>
        <taxon>Pseudomonadati</taxon>
        <taxon>Pseudomonadota</taxon>
        <taxon>Alphaproteobacteria</taxon>
        <taxon>Rhodospirillales</taxon>
        <taxon>Zavarziniaceae</taxon>
        <taxon>Zavarzinia</taxon>
    </lineage>
</organism>
<comment type="subcellular location">
    <subcellularLocation>
        <location evidence="1">Virion</location>
    </subcellularLocation>
</comment>
<feature type="domain" description="Phage capsid-like C-terminal" evidence="6">
    <location>
        <begin position="277"/>
        <end position="551"/>
    </location>
</feature>
<dbReference type="NCBIfam" id="TIGR01543">
    <property type="entry name" value="proheadase_HK97"/>
    <property type="match status" value="1"/>
</dbReference>
<proteinExistence type="predicted"/>
<dbReference type="Gene3D" id="3.30.2320.10">
    <property type="entry name" value="hypothetical protein PF0899 domain"/>
    <property type="match status" value="1"/>
</dbReference>
<dbReference type="Proteomes" id="UP000246077">
    <property type="component" value="Unassembled WGS sequence"/>
</dbReference>
<evidence type="ECO:0000256" key="2">
    <source>
        <dbReference type="ARBA" id="ARBA00022612"/>
    </source>
</evidence>
<keyword evidence="2" id="KW-1188">Viral release from host cell</keyword>
<dbReference type="Pfam" id="PF04586">
    <property type="entry name" value="Peptidase_S78"/>
    <property type="match status" value="1"/>
</dbReference>
<comment type="caution">
    <text evidence="7">The sequence shown here is derived from an EMBL/GenBank/DDBJ whole genome shotgun (WGS) entry which is preliminary data.</text>
</comment>
<evidence type="ECO:0000259" key="6">
    <source>
        <dbReference type="Pfam" id="PF05065"/>
    </source>
</evidence>
<evidence type="ECO:0000256" key="3">
    <source>
        <dbReference type="ARBA" id="ARBA00022670"/>
    </source>
</evidence>
<gene>
    <name evidence="7" type="ORF">DKG75_17550</name>
</gene>
<dbReference type="OrthoDB" id="9804926at2"/>
<dbReference type="InterPro" id="IPR054612">
    <property type="entry name" value="Phage_capsid-like_C"/>
</dbReference>
<dbReference type="InterPro" id="IPR006433">
    <property type="entry name" value="Prohead_protease"/>
</dbReference>
<evidence type="ECO:0000313" key="7">
    <source>
        <dbReference type="EMBL" id="PWR18788.1"/>
    </source>
</evidence>
<keyword evidence="4" id="KW-0378">Hydrolase</keyword>
<keyword evidence="3" id="KW-0645">Protease</keyword>
<accession>A0A317DVS6</accession>
<dbReference type="Gene3D" id="3.30.2400.10">
    <property type="entry name" value="Major capsid protein gp5"/>
    <property type="match status" value="1"/>
</dbReference>
<protein>
    <submittedName>
        <fullName evidence="7">Phage major capsid protein</fullName>
    </submittedName>
</protein>
<dbReference type="SUPFAM" id="SSF56563">
    <property type="entry name" value="Major capsid protein gp5"/>
    <property type="match status" value="1"/>
</dbReference>
<reference evidence="8" key="1">
    <citation type="submission" date="2018-05" db="EMBL/GenBank/DDBJ databases">
        <title>Zavarzinia sp. HR-AS.</title>
        <authorList>
            <person name="Lee Y."/>
            <person name="Jeon C.O."/>
        </authorList>
    </citation>
    <scope>NUCLEOTIDE SEQUENCE [LARGE SCALE GENOMIC DNA]</scope>
    <source>
        <strain evidence="8">DSM 1231</strain>
    </source>
</reference>
<evidence type="ECO:0000256" key="1">
    <source>
        <dbReference type="ARBA" id="ARBA00004328"/>
    </source>
</evidence>
<evidence type="ECO:0000256" key="4">
    <source>
        <dbReference type="ARBA" id="ARBA00022801"/>
    </source>
</evidence>
<keyword evidence="8" id="KW-1185">Reference proteome</keyword>
<evidence type="ECO:0000313" key="8">
    <source>
        <dbReference type="Proteomes" id="UP000246077"/>
    </source>
</evidence>
<dbReference type="RefSeq" id="WP_109922474.1">
    <property type="nucleotide sequence ID" value="NZ_QGLF01000005.1"/>
</dbReference>
<dbReference type="EMBL" id="QGLF01000005">
    <property type="protein sequence ID" value="PWR18788.1"/>
    <property type="molecule type" value="Genomic_DNA"/>
</dbReference>
<feature type="domain" description="Prohead serine protease" evidence="5">
    <location>
        <begin position="9"/>
        <end position="152"/>
    </location>
</feature>
<sequence length="555" mass="58992">MDRVDIEVKFATDEAGILTGYASVFDGEPDSYGDVIEKGAFTKSLAEHKAAGTTPLMLWQHDPSEPIGVWLELREDATGLAVTGRLILETRRGQEAYALLKSGAFNGLSIGFRTRASERRAGGGRTLQDLELIEISLVSVPAATRARVTSVKTAQAGNPAAMGAAIKRSLIMAVEKKAPAPEAGTEGDNVETRVAALEENVAGIDTRLKSVEESVGNVAKSAERIEQKLNRPGASVETKTAPEKVEAKAFVGFLRHGREALPADEVKSLRVADDTAGGYLAPDDFVAQVIKGIVEVSPVRQAAKVGATSSGAVILPKRTGKPTASWVGETENRPETGSTYGQVEIPVHEMACYVDVSLRLLEDAAVNVEAEVAFDLAEEFGRLEGSALVAGNGVKKPVGFMTDAAVAYTPTGNASTLGTAPADTLITLMYAMPAFYRNAGAWMMNGNTLAAIRKLKDGQGNFLWQPSYQAGQPETILGRPVIEAPDMDDVGAGAEPIAFGDFARAYRIYDRVALSVMRDPYSQATNGLVRFHARRRVGGGVVLAEALRKLRCATS</sequence>
<dbReference type="GO" id="GO:0008233">
    <property type="term" value="F:peptidase activity"/>
    <property type="evidence" value="ECO:0007669"/>
    <property type="project" value="UniProtKB-KW"/>
</dbReference>
<dbReference type="Pfam" id="PF05065">
    <property type="entry name" value="Phage_capsid"/>
    <property type="match status" value="1"/>
</dbReference>
<dbReference type="Gene3D" id="1.20.5.1070">
    <property type="entry name" value="Head and neck region of the ectodomain of NDV fusion glycoprotein"/>
    <property type="match status" value="1"/>
</dbReference>
<dbReference type="InterPro" id="IPR054613">
    <property type="entry name" value="Peptidase_S78_dom"/>
</dbReference>
<dbReference type="NCBIfam" id="TIGR01554">
    <property type="entry name" value="major_cap_HK97"/>
    <property type="match status" value="1"/>
</dbReference>
<dbReference type="GO" id="GO:0006508">
    <property type="term" value="P:proteolysis"/>
    <property type="evidence" value="ECO:0007669"/>
    <property type="project" value="UniProtKB-KW"/>
</dbReference>